<protein>
    <submittedName>
        <fullName evidence="4">Uncharacterized protein LOC109014976</fullName>
    </submittedName>
</protein>
<evidence type="ECO:0000256" key="1">
    <source>
        <dbReference type="SAM" id="SignalP"/>
    </source>
</evidence>
<dbReference type="InParanoid" id="A0A2I4HA35"/>
<organism evidence="3 4">
    <name type="scientific">Juglans regia</name>
    <name type="common">English walnut</name>
    <dbReference type="NCBI Taxonomy" id="51240"/>
    <lineage>
        <taxon>Eukaryota</taxon>
        <taxon>Viridiplantae</taxon>
        <taxon>Streptophyta</taxon>
        <taxon>Embryophyta</taxon>
        <taxon>Tracheophyta</taxon>
        <taxon>Spermatophyta</taxon>
        <taxon>Magnoliopsida</taxon>
        <taxon>eudicotyledons</taxon>
        <taxon>Gunneridae</taxon>
        <taxon>Pentapetalae</taxon>
        <taxon>rosids</taxon>
        <taxon>fabids</taxon>
        <taxon>Fagales</taxon>
        <taxon>Juglandaceae</taxon>
        <taxon>Juglans</taxon>
    </lineage>
</organism>
<keyword evidence="1" id="KW-0732">Signal</keyword>
<dbReference type="PANTHER" id="PTHR31589:SF223">
    <property type="entry name" value="PROTEIN, PUTATIVE (DUF239)-RELATED"/>
    <property type="match status" value="1"/>
</dbReference>
<dbReference type="OrthoDB" id="1858978at2759"/>
<feature type="domain" description="Neprosin PEP catalytic" evidence="2">
    <location>
        <begin position="148"/>
        <end position="406"/>
    </location>
</feature>
<dbReference type="Proteomes" id="UP000235220">
    <property type="component" value="Chromosome 9"/>
</dbReference>
<dbReference type="GeneID" id="109014976"/>
<dbReference type="Pfam" id="PF03080">
    <property type="entry name" value="Neprosin"/>
    <property type="match status" value="1"/>
</dbReference>
<gene>
    <name evidence="4" type="primary">LOC109014976</name>
</gene>
<dbReference type="Pfam" id="PF14365">
    <property type="entry name" value="Neprosin_AP"/>
    <property type="match status" value="1"/>
</dbReference>
<sequence>MYPSDMASWVPDVVMVFFVCFLSLSHTDQAKTNWELTRQENSRFEQQLINLKKSAIKSIHEDGDIYDCIDFYKQPGFNHPFWKNTTIQMKRKLFMDAMKTKTSALSSNLGLKNGGCPYGTVPIMRVDEDDLARPKINSKIYNLRPNIDEEPGYHYAILGTKPDPTRKIDGIQAFFSNFLPKGVSGSQYSSFRMTLSNGLDSLKAGFTVIPLLFKDDKIRLFTHLVMGGRTQCFNQQCPGYIQLSSQIPLGWPLQNISIAGGEQYATKLRLIKDYVSTSWTELVWKLLLNEESVAVGFWPTTIFGQLSEFGNEADWGGEVYSPLDQSSPAMGTGIRPRWKKWDPNYSAHSRLVAIAYGGNSQSEFVNPNDAEVYESDPKSYSILDIGYVKNENIGRVIIYDGRGGLIKPTA</sequence>
<evidence type="ECO:0000313" key="3">
    <source>
        <dbReference type="Proteomes" id="UP000235220"/>
    </source>
</evidence>
<dbReference type="RefSeq" id="XP_018853013.2">
    <property type="nucleotide sequence ID" value="XM_018997468.2"/>
</dbReference>
<reference evidence="4" key="1">
    <citation type="submission" date="2025-08" db="UniProtKB">
        <authorList>
            <consortium name="RefSeq"/>
        </authorList>
    </citation>
    <scope>IDENTIFICATION</scope>
    <source>
        <tissue evidence="4">Leaves</tissue>
    </source>
</reference>
<dbReference type="KEGG" id="jre:109014976"/>
<name>A0A2I4HA35_JUGRE</name>
<dbReference type="FunCoup" id="A0A2I4HA35">
    <property type="interactions" value="56"/>
</dbReference>
<feature type="chain" id="PRO_5028357027" evidence="1">
    <location>
        <begin position="31"/>
        <end position="410"/>
    </location>
</feature>
<dbReference type="PANTHER" id="PTHR31589">
    <property type="entry name" value="PROTEIN, PUTATIVE (DUF239)-RELATED-RELATED"/>
    <property type="match status" value="1"/>
</dbReference>
<dbReference type="AlphaFoldDB" id="A0A2I4HA35"/>
<dbReference type="STRING" id="51240.A0A2I4HA35"/>
<dbReference type="InterPro" id="IPR004314">
    <property type="entry name" value="Neprosin"/>
</dbReference>
<dbReference type="InterPro" id="IPR053168">
    <property type="entry name" value="Glutamic_endopeptidase"/>
</dbReference>
<evidence type="ECO:0000313" key="4">
    <source>
        <dbReference type="RefSeq" id="XP_018853013.2"/>
    </source>
</evidence>
<keyword evidence="3" id="KW-1185">Reference proteome</keyword>
<feature type="signal peptide" evidence="1">
    <location>
        <begin position="1"/>
        <end position="30"/>
    </location>
</feature>
<evidence type="ECO:0000259" key="2">
    <source>
        <dbReference type="PROSITE" id="PS52045"/>
    </source>
</evidence>
<dbReference type="PROSITE" id="PS52045">
    <property type="entry name" value="NEPROSIN_PEP_CD"/>
    <property type="match status" value="1"/>
</dbReference>
<accession>A0A2I4HA35</accession>
<dbReference type="InterPro" id="IPR025521">
    <property type="entry name" value="Neprosin_propep"/>
</dbReference>
<proteinExistence type="predicted"/>